<accession>B4VPD2</accession>
<dbReference type="RefSeq" id="WP_006100430.1">
    <property type="nucleotide sequence ID" value="NZ_DS989847.1"/>
</dbReference>
<evidence type="ECO:0000313" key="2">
    <source>
        <dbReference type="EMBL" id="EDX75949.1"/>
    </source>
</evidence>
<protein>
    <recommendedName>
        <fullName evidence="1">RRXRR domain-containing protein</fullName>
    </recommendedName>
</protein>
<dbReference type="OrthoDB" id="425637at2"/>
<dbReference type="eggNOG" id="COG1403">
    <property type="taxonomic scope" value="Bacteria"/>
</dbReference>
<proteinExistence type="predicted"/>
<sequence>MIRVPVLSPKGKPLMPAKASRVRRWLKSGKVKVIRNDLGVFQVQLVKEPSGEQTQDIAAGIDPGKLFTGMAVQSKSVTLFLAHLNLPFKTVTKRMQGRAMMRRGRRGRRINRKVPYDQRNHRECRFDNRKGHKIPPSIRANKQLALRVIQELSKIYPFTHVLVEVIKARGDKGFSPAMVGQYWQIEQLEQAGYTVHTQEGWHTSNLRKYLGLPKSKNKAEESPAAHAVDGICLAASRFIRYRQIKGRSGTFLGSITVTPCQFAVISRSPICRRQLHLMIPGKGGKRRHYGGTLTRHGLRKGDYVKAEKAGITYYGYVSGDTKTQVSVSDAKWKRIGRFTTKKVQLLQRNTGLVSTVGLSNLALSEVEGRGLTSIPLRPTSLRSESHEVKRWISEYQGRERTFFNCCLFPCSTDVLPYSCYAIQLLIFANGLLL</sequence>
<dbReference type="InterPro" id="IPR025938">
    <property type="entry name" value="RRXRR_dom"/>
</dbReference>
<reference evidence="2 3" key="1">
    <citation type="submission" date="2008-07" db="EMBL/GenBank/DDBJ databases">
        <authorList>
            <person name="Tandeau de Marsac N."/>
            <person name="Ferriera S."/>
            <person name="Johnson J."/>
            <person name="Kravitz S."/>
            <person name="Beeson K."/>
            <person name="Sutton G."/>
            <person name="Rogers Y.-H."/>
            <person name="Friedman R."/>
            <person name="Frazier M."/>
            <person name="Venter J.C."/>
        </authorList>
    </citation>
    <scope>NUCLEOTIDE SEQUENCE [LARGE SCALE GENOMIC DNA]</scope>
    <source>
        <strain evidence="2 3">PCC 7420</strain>
    </source>
</reference>
<dbReference type="STRING" id="118168.MC7420_5383"/>
<organism evidence="2 3">
    <name type="scientific">Coleofasciculus chthonoplastes PCC 7420</name>
    <dbReference type="NCBI Taxonomy" id="118168"/>
    <lineage>
        <taxon>Bacteria</taxon>
        <taxon>Bacillati</taxon>
        <taxon>Cyanobacteriota</taxon>
        <taxon>Cyanophyceae</taxon>
        <taxon>Coleofasciculales</taxon>
        <taxon>Coleofasciculaceae</taxon>
        <taxon>Coleofasciculus</taxon>
    </lineage>
</organism>
<keyword evidence="3" id="KW-1185">Reference proteome</keyword>
<evidence type="ECO:0000313" key="3">
    <source>
        <dbReference type="Proteomes" id="UP000003835"/>
    </source>
</evidence>
<dbReference type="AlphaFoldDB" id="B4VPD2"/>
<name>B4VPD2_9CYAN</name>
<evidence type="ECO:0000259" key="1">
    <source>
        <dbReference type="Pfam" id="PF14239"/>
    </source>
</evidence>
<dbReference type="EMBL" id="DS989847">
    <property type="protein sequence ID" value="EDX75949.1"/>
    <property type="molecule type" value="Genomic_DNA"/>
</dbReference>
<feature type="domain" description="RRXRR" evidence="1">
    <location>
        <begin position="4"/>
        <end position="167"/>
    </location>
</feature>
<dbReference type="Proteomes" id="UP000003835">
    <property type="component" value="Unassembled WGS sequence"/>
</dbReference>
<gene>
    <name evidence="2" type="ORF">MC7420_5383</name>
</gene>
<dbReference type="HOGENOM" id="CLU_046248_1_0_3"/>
<dbReference type="Pfam" id="PF14239">
    <property type="entry name" value="RRXRR"/>
    <property type="match status" value="1"/>
</dbReference>